<feature type="transmembrane region" description="Helical" evidence="7">
    <location>
        <begin position="27"/>
        <end position="50"/>
    </location>
</feature>
<keyword evidence="4 7" id="KW-1133">Transmembrane helix</keyword>
<organism evidence="9 10">
    <name type="scientific">Paralvinella palmiformis</name>
    <dbReference type="NCBI Taxonomy" id="53620"/>
    <lineage>
        <taxon>Eukaryota</taxon>
        <taxon>Metazoa</taxon>
        <taxon>Spiralia</taxon>
        <taxon>Lophotrochozoa</taxon>
        <taxon>Annelida</taxon>
        <taxon>Polychaeta</taxon>
        <taxon>Sedentaria</taxon>
        <taxon>Canalipalpata</taxon>
        <taxon>Terebellida</taxon>
        <taxon>Terebelliformia</taxon>
        <taxon>Alvinellidae</taxon>
        <taxon>Paralvinella</taxon>
    </lineage>
</organism>
<dbReference type="GO" id="GO:0001653">
    <property type="term" value="F:peptide receptor activity"/>
    <property type="evidence" value="ECO:0007669"/>
    <property type="project" value="TreeGrafter"/>
</dbReference>
<dbReference type="InterPro" id="IPR001054">
    <property type="entry name" value="A/G_cyclase"/>
</dbReference>
<dbReference type="InterPro" id="IPR013587">
    <property type="entry name" value="Nitrate/nitrite_sensing"/>
</dbReference>
<dbReference type="SMART" id="SM00044">
    <property type="entry name" value="CYCc"/>
    <property type="match status" value="1"/>
</dbReference>
<dbReference type="GO" id="GO:0035556">
    <property type="term" value="P:intracellular signal transduction"/>
    <property type="evidence" value="ECO:0007669"/>
    <property type="project" value="InterPro"/>
</dbReference>
<dbReference type="AlphaFoldDB" id="A0AAD9KGP2"/>
<dbReference type="PANTHER" id="PTHR11920:SF499">
    <property type="entry name" value="GUANYLATE CYCLASE DOMAIN-CONTAINING PROTEIN"/>
    <property type="match status" value="1"/>
</dbReference>
<sequence>MGLFTCKESYEEDSIFSIDPLTTRGRLFLFFGLSAIPLIPCLGVILYGSVSMSYAIRDHSASANVRNAFVFGLDTAKIISALHVEMAASSAYLASNGSEIIDSWEKIYKKTDDKLSKFEHWANFKIATKERFMSHIGEERQTVVKLNTTIVAALEFYTKHADAFFDWLTRIIDVNMPAGADLNFANFYYVVECLGHLSVLRSLAVVALLRGSLTPKERVYFVTSFDLHMDTIDTRLSETIDSEILMELNATAVDLYEMVTRDRMPNSDQLYQSLVWYRRISTNYDHLIQIGYDNYLTIVNAVTVDVDLNLTAAIIYGLIVFVFLFVISSILIVSAKNSVVSIHGFARVMAMKLLEIKRERHRTEAVLNEMLPRIMTYKLRKGESTPAEQYSSTTIFFSDIEDFSDISAKSAPIDIVVFLNDMYNHMDELMDKGYDTYKVETIGCVYMVVSGIPGRNGIRHASEIARMSLDLMKSTETFVIPHLPDNPLQLRAGIHSGPVVAGVVGNKMPRYCLFGDAVNTASRMQSNGQARRIQISHATKELLDTIGGFTTTERGLINVKVKQKLVLCCSVPNLPDRHSILRCTDTIFFHRAKA</sequence>
<dbReference type="PROSITE" id="PS50125">
    <property type="entry name" value="GUANYLATE_CYCLASE_2"/>
    <property type="match status" value="1"/>
</dbReference>
<feature type="domain" description="Guanylate cyclase" evidence="8">
    <location>
        <begin position="394"/>
        <end position="525"/>
    </location>
</feature>
<proteinExistence type="predicted"/>
<dbReference type="InterPro" id="IPR029787">
    <property type="entry name" value="Nucleotide_cyclase"/>
</dbReference>
<keyword evidence="3" id="KW-0547">Nucleotide-binding</keyword>
<reference evidence="9" key="1">
    <citation type="journal article" date="2023" name="Mol. Biol. Evol.">
        <title>Third-Generation Sequencing Reveals the Adaptive Role of the Epigenome in Three Deep-Sea Polychaetes.</title>
        <authorList>
            <person name="Perez M."/>
            <person name="Aroh O."/>
            <person name="Sun Y."/>
            <person name="Lan Y."/>
            <person name="Juniper S.K."/>
            <person name="Young C.R."/>
            <person name="Angers B."/>
            <person name="Qian P.Y."/>
        </authorList>
    </citation>
    <scope>NUCLEOTIDE SEQUENCE</scope>
    <source>
        <strain evidence="9">P08H-3</strain>
    </source>
</reference>
<protein>
    <recommendedName>
        <fullName evidence="8">Guanylate cyclase domain-containing protein</fullName>
    </recommendedName>
</protein>
<dbReference type="GO" id="GO:0004383">
    <property type="term" value="F:guanylate cyclase activity"/>
    <property type="evidence" value="ECO:0007669"/>
    <property type="project" value="TreeGrafter"/>
</dbReference>
<dbReference type="CDD" id="cd07302">
    <property type="entry name" value="CHD"/>
    <property type="match status" value="1"/>
</dbReference>
<dbReference type="PANTHER" id="PTHR11920">
    <property type="entry name" value="GUANYLYL CYCLASE"/>
    <property type="match status" value="1"/>
</dbReference>
<name>A0AAD9KGP2_9ANNE</name>
<dbReference type="GO" id="GO:0005886">
    <property type="term" value="C:plasma membrane"/>
    <property type="evidence" value="ECO:0007669"/>
    <property type="project" value="TreeGrafter"/>
</dbReference>
<evidence type="ECO:0000256" key="4">
    <source>
        <dbReference type="ARBA" id="ARBA00022989"/>
    </source>
</evidence>
<dbReference type="Gene3D" id="3.30.70.1230">
    <property type="entry name" value="Nucleotide cyclase"/>
    <property type="match status" value="1"/>
</dbReference>
<dbReference type="GO" id="GO:0000166">
    <property type="term" value="F:nucleotide binding"/>
    <property type="evidence" value="ECO:0007669"/>
    <property type="project" value="UniProtKB-KW"/>
</dbReference>
<gene>
    <name evidence="9" type="ORF">LSH36_3g32053</name>
</gene>
<dbReference type="SUPFAM" id="SSF55073">
    <property type="entry name" value="Nucleotide cyclase"/>
    <property type="match status" value="1"/>
</dbReference>
<keyword evidence="10" id="KW-1185">Reference proteome</keyword>
<dbReference type="GO" id="GO:0004016">
    <property type="term" value="F:adenylate cyclase activity"/>
    <property type="evidence" value="ECO:0007669"/>
    <property type="project" value="TreeGrafter"/>
</dbReference>
<evidence type="ECO:0000256" key="2">
    <source>
        <dbReference type="ARBA" id="ARBA00022692"/>
    </source>
</evidence>
<evidence type="ECO:0000313" key="10">
    <source>
        <dbReference type="Proteomes" id="UP001208570"/>
    </source>
</evidence>
<dbReference type="InterPro" id="IPR050401">
    <property type="entry name" value="Cyclic_nucleotide_synthase"/>
</dbReference>
<comment type="caution">
    <text evidence="9">The sequence shown here is derived from an EMBL/GenBank/DDBJ whole genome shotgun (WGS) entry which is preliminary data.</text>
</comment>
<evidence type="ECO:0000256" key="5">
    <source>
        <dbReference type="ARBA" id="ARBA00023136"/>
    </source>
</evidence>
<keyword evidence="6" id="KW-0456">Lyase</keyword>
<dbReference type="EMBL" id="JAODUP010000003">
    <property type="protein sequence ID" value="KAK2170445.1"/>
    <property type="molecule type" value="Genomic_DNA"/>
</dbReference>
<evidence type="ECO:0000256" key="6">
    <source>
        <dbReference type="ARBA" id="ARBA00023239"/>
    </source>
</evidence>
<evidence type="ECO:0000259" key="8">
    <source>
        <dbReference type="PROSITE" id="PS50125"/>
    </source>
</evidence>
<keyword evidence="5 7" id="KW-0472">Membrane</keyword>
<evidence type="ECO:0000313" key="9">
    <source>
        <dbReference type="EMBL" id="KAK2170445.1"/>
    </source>
</evidence>
<comment type="subcellular location">
    <subcellularLocation>
        <location evidence="1">Membrane</location>
    </subcellularLocation>
</comment>
<feature type="transmembrane region" description="Helical" evidence="7">
    <location>
        <begin position="313"/>
        <end position="333"/>
    </location>
</feature>
<dbReference type="GO" id="GO:0007168">
    <property type="term" value="P:receptor guanylyl cyclase signaling pathway"/>
    <property type="evidence" value="ECO:0007669"/>
    <property type="project" value="TreeGrafter"/>
</dbReference>
<dbReference type="Pfam" id="PF08376">
    <property type="entry name" value="NIT"/>
    <property type="match status" value="1"/>
</dbReference>
<dbReference type="FunFam" id="3.30.70.1230:FF:000030">
    <property type="entry name" value="Si:ch211-215j19.12"/>
    <property type="match status" value="1"/>
</dbReference>
<dbReference type="Proteomes" id="UP001208570">
    <property type="component" value="Unassembled WGS sequence"/>
</dbReference>
<dbReference type="Pfam" id="PF00211">
    <property type="entry name" value="Guanylate_cyc"/>
    <property type="match status" value="1"/>
</dbReference>
<evidence type="ECO:0000256" key="3">
    <source>
        <dbReference type="ARBA" id="ARBA00022741"/>
    </source>
</evidence>
<evidence type="ECO:0000256" key="1">
    <source>
        <dbReference type="ARBA" id="ARBA00004370"/>
    </source>
</evidence>
<evidence type="ECO:0000256" key="7">
    <source>
        <dbReference type="SAM" id="Phobius"/>
    </source>
</evidence>
<keyword evidence="2 7" id="KW-0812">Transmembrane</keyword>
<accession>A0AAD9KGP2</accession>